<comment type="caution">
    <text evidence="3">The sequence shown here is derived from an EMBL/GenBank/DDBJ whole genome shotgun (WGS) entry which is preliminary data.</text>
</comment>
<reference evidence="3" key="1">
    <citation type="submission" date="2019-03" db="EMBL/GenBank/DDBJ databases">
        <title>Single cell metagenomics reveals metabolic interactions within the superorganism composed of flagellate Streblomastix strix and complex community of Bacteroidetes bacteria on its surface.</title>
        <authorList>
            <person name="Treitli S.C."/>
            <person name="Kolisko M."/>
            <person name="Husnik F."/>
            <person name="Keeling P."/>
            <person name="Hampl V."/>
        </authorList>
    </citation>
    <scope>NUCLEOTIDE SEQUENCE</scope>
    <source>
        <strain evidence="3">STM</strain>
    </source>
</reference>
<evidence type="ECO:0000313" key="3">
    <source>
        <dbReference type="EMBL" id="KAA6342290.1"/>
    </source>
</evidence>
<dbReference type="SUPFAM" id="SSF56935">
    <property type="entry name" value="Porins"/>
    <property type="match status" value="1"/>
</dbReference>
<dbReference type="PANTHER" id="PTHR30069">
    <property type="entry name" value="TONB-DEPENDENT OUTER MEMBRANE RECEPTOR"/>
    <property type="match status" value="1"/>
</dbReference>
<dbReference type="InterPro" id="IPR008969">
    <property type="entry name" value="CarboxyPept-like_regulatory"/>
</dbReference>
<dbReference type="GO" id="GO:0015344">
    <property type="term" value="F:siderophore uptake transmembrane transporter activity"/>
    <property type="evidence" value="ECO:0007669"/>
    <property type="project" value="TreeGrafter"/>
</dbReference>
<dbReference type="SUPFAM" id="SSF49464">
    <property type="entry name" value="Carboxypeptidase regulatory domain-like"/>
    <property type="match status" value="1"/>
</dbReference>
<evidence type="ECO:0000259" key="2">
    <source>
        <dbReference type="Pfam" id="PF07715"/>
    </source>
</evidence>
<feature type="domain" description="TonB-dependent receptor plug" evidence="2">
    <location>
        <begin position="125"/>
        <end position="225"/>
    </location>
</feature>
<accession>A0A5J4SAF7</accession>
<protein>
    <submittedName>
        <fullName evidence="3">TonB-dependent receptor SusC</fullName>
    </submittedName>
</protein>
<dbReference type="InterPro" id="IPR039426">
    <property type="entry name" value="TonB-dep_rcpt-like"/>
</dbReference>
<dbReference type="GO" id="GO:0044718">
    <property type="term" value="P:siderophore transmembrane transport"/>
    <property type="evidence" value="ECO:0007669"/>
    <property type="project" value="TreeGrafter"/>
</dbReference>
<organism evidence="3">
    <name type="scientific">termite gut metagenome</name>
    <dbReference type="NCBI Taxonomy" id="433724"/>
    <lineage>
        <taxon>unclassified sequences</taxon>
        <taxon>metagenomes</taxon>
        <taxon>organismal metagenomes</taxon>
    </lineage>
</organism>
<dbReference type="Pfam" id="PF13715">
    <property type="entry name" value="CarbopepD_reg_2"/>
    <property type="match status" value="1"/>
</dbReference>
<sequence>MNRRILMNWNTVRKMILLIVCICSCTLPLLAQGGRSVSGVISDATGETLPGVNVTVKGTSTRTISDMNGNYSINVTDKAVLIFSYVGFATQEITVGARRTLDVILQEDSQSLDEVVVVGYGSQKKLTLTGAVAAINTEQIVTTKSGNVQNALAGKIAGVKISQKTSEPGVFNGEFSIRGMGAPLFVIDGVPRENMPRMDANEIESISILKDASAAIYGTRAGNGVVLITTKKGANNTKFKMEYNGYVGSETFMMKTKPNDAIGYMTLMNEREYNQNNPAAPFTQAQIDDYRNGTKKSQDWMFQFIDEHPLETSHSISASGGTDKVKYFTNFGYFNQEGMWASKAAWYNRFNLRSNVTAELAKGLTGEIFLNLMKDHRNRQAEDSWRTFDGVWGQIPINPVFIDDDRNYPGNAANSRHAYIMTTPSLSGYNWYEQRHVQTNLALNWEIPWVKGLTARGMYSYDYLGYEDKTFRVPEVQYNPDKTIGNVNNYIPITRTYVGMTNTLLQLQLSYSKSINLHNINAVALYEESDRQSDNFRAQRDGTIYTVEQLFSGSSSTQQASQNTNMELDPNNSVSVLHHFVNKAIVGRLAYDYASKYIAEFSFRYDGSSKFAPEHQWGFFPSVSGGWRVSEENFFKDNISQINNLKVRASYGILGDDGNAAYQFYSGYDYPVDNGYIFGGKIINGINMRGIPNTLLTWISSKMIDIGVDAEAWNGLLGASVDVFRRDRKGLMATRQITLPGEVGANFSQENLNSDVMKGLEITLTHRHKIGSDFKYNASVNMAFDRTQNKHVERAESGNSYRNWRDNNTNRLTDIHWGYDYLGQYQNFDQIFGGPVYENGNAYMLPGDLMWDDWNEDGIIDANDEHPIAFNAKRDGKMKPLLTYGATLGAEYKGFDFTAVFQGIGTAYRRDNDPDIFEYPLSGGNAASNGLGNGWSAFMDRWHRADETNPTKWQDWVPGKYPSTYKNNNRGFIVKNSFFWIYDGKYLRVKSLELGYTIPKRLTQKLAIERTRFFFNGFNLFTFSKMETLDPEQPERYPLNKSLNFGVSVQF</sequence>
<dbReference type="AlphaFoldDB" id="A0A5J4SAF7"/>
<dbReference type="InterPro" id="IPR037066">
    <property type="entry name" value="Plug_dom_sf"/>
</dbReference>
<dbReference type="EMBL" id="SNRY01000335">
    <property type="protein sequence ID" value="KAA6342290.1"/>
    <property type="molecule type" value="Genomic_DNA"/>
</dbReference>
<gene>
    <name evidence="3" type="ORF">EZS27_009945</name>
</gene>
<dbReference type="PANTHER" id="PTHR30069:SF29">
    <property type="entry name" value="HEMOGLOBIN AND HEMOGLOBIN-HAPTOGLOBIN-BINDING PROTEIN 1-RELATED"/>
    <property type="match status" value="1"/>
</dbReference>
<dbReference type="PROSITE" id="PS52016">
    <property type="entry name" value="TONB_DEPENDENT_REC_3"/>
    <property type="match status" value="1"/>
</dbReference>
<dbReference type="InterPro" id="IPR023997">
    <property type="entry name" value="TonB-dep_OMP_SusC/RagA_CS"/>
</dbReference>
<keyword evidence="3" id="KW-0675">Receptor</keyword>
<evidence type="ECO:0000256" key="1">
    <source>
        <dbReference type="ARBA" id="ARBA00022729"/>
    </source>
</evidence>
<name>A0A5J4SAF7_9ZZZZ</name>
<dbReference type="InterPro" id="IPR012910">
    <property type="entry name" value="Plug_dom"/>
</dbReference>
<proteinExistence type="predicted"/>
<dbReference type="Gene3D" id="2.60.40.1120">
    <property type="entry name" value="Carboxypeptidase-like, regulatory domain"/>
    <property type="match status" value="1"/>
</dbReference>
<dbReference type="FunFam" id="2.60.40.1120:FF:000003">
    <property type="entry name" value="Outer membrane protein Omp121"/>
    <property type="match status" value="1"/>
</dbReference>
<dbReference type="Gene3D" id="2.170.130.10">
    <property type="entry name" value="TonB-dependent receptor, plug domain"/>
    <property type="match status" value="1"/>
</dbReference>
<dbReference type="NCBIfam" id="TIGR04056">
    <property type="entry name" value="OMP_RagA_SusC"/>
    <property type="match status" value="1"/>
</dbReference>
<keyword evidence="1" id="KW-0732">Signal</keyword>
<dbReference type="Pfam" id="PF07715">
    <property type="entry name" value="Plug"/>
    <property type="match status" value="1"/>
</dbReference>
<dbReference type="NCBIfam" id="TIGR04057">
    <property type="entry name" value="SusC_RagA_signa"/>
    <property type="match status" value="1"/>
</dbReference>
<dbReference type="InterPro" id="IPR023996">
    <property type="entry name" value="TonB-dep_OMP_SusC/RagA"/>
</dbReference>